<proteinExistence type="predicted"/>
<dbReference type="EMBL" id="AP017312">
    <property type="protein sequence ID" value="BAU29426.1"/>
    <property type="molecule type" value="Genomic_DNA"/>
</dbReference>
<dbReference type="Proteomes" id="UP000217696">
    <property type="component" value="Chromosome"/>
</dbReference>
<organism evidence="1 2">
    <name type="scientific">Aneurinibacillus soli</name>
    <dbReference type="NCBI Taxonomy" id="1500254"/>
    <lineage>
        <taxon>Bacteria</taxon>
        <taxon>Bacillati</taxon>
        <taxon>Bacillota</taxon>
        <taxon>Bacilli</taxon>
        <taxon>Bacillales</taxon>
        <taxon>Paenibacillaceae</taxon>
        <taxon>Aneurinibacillus group</taxon>
        <taxon>Aneurinibacillus</taxon>
    </lineage>
</organism>
<dbReference type="AlphaFoldDB" id="A0A0U5B450"/>
<dbReference type="KEGG" id="asoc:CB4_03626"/>
<gene>
    <name evidence="1" type="ORF">CB4_03626</name>
</gene>
<sequence length="61" mass="7038">METVRLETIVTSVMPEVLRVLTPEELDVPIVLRDGMHVLDRHDVLEIVEATIHTRSRNILH</sequence>
<protein>
    <submittedName>
        <fullName evidence="1">Uncharacterized protein</fullName>
    </submittedName>
</protein>
<evidence type="ECO:0000313" key="2">
    <source>
        <dbReference type="Proteomes" id="UP000217696"/>
    </source>
</evidence>
<reference evidence="1 2" key="1">
    <citation type="submission" date="2015-12" db="EMBL/GenBank/DDBJ databases">
        <title>Genome sequence of Aneurinibacillus soli.</title>
        <authorList>
            <person name="Lee J.S."/>
            <person name="Lee K.C."/>
            <person name="Kim K.K."/>
            <person name="Lee B.W."/>
        </authorList>
    </citation>
    <scope>NUCLEOTIDE SEQUENCE [LARGE SCALE GENOMIC DNA]</scope>
    <source>
        <strain evidence="1 2">CB4</strain>
    </source>
</reference>
<dbReference type="OrthoDB" id="2991087at2"/>
<evidence type="ECO:0000313" key="1">
    <source>
        <dbReference type="EMBL" id="BAU29426.1"/>
    </source>
</evidence>
<name>A0A0U5B450_9BACL</name>
<dbReference type="RefSeq" id="WP_096467107.1">
    <property type="nucleotide sequence ID" value="NZ_AP017312.1"/>
</dbReference>
<keyword evidence="2" id="KW-1185">Reference proteome</keyword>
<accession>A0A0U5B450</accession>